<name>A0A6P5RVS8_PRUAV</name>
<evidence type="ECO:0000256" key="1">
    <source>
        <dbReference type="SAM" id="Coils"/>
    </source>
</evidence>
<accession>A0A6P5RVS8</accession>
<dbReference type="GO" id="GO:0005543">
    <property type="term" value="F:phospholipid binding"/>
    <property type="evidence" value="ECO:0007669"/>
    <property type="project" value="TreeGrafter"/>
</dbReference>
<dbReference type="KEGG" id="pavi:110749920"/>
<gene>
    <name evidence="3" type="primary">LOC110749920</name>
</gene>
<sequence length="87" mass="10290">MRSVRRCFKSFTTLKISSLAEALNNHLAAVQRDHEVRSQIEERKIRIDGAYEDAKRKENSLQEEKLRQDKNELKEAEVTYSRQQKVL</sequence>
<evidence type="ECO:0000313" key="3">
    <source>
        <dbReference type="RefSeq" id="XP_021805813.1"/>
    </source>
</evidence>
<dbReference type="RefSeq" id="XP_021805813.1">
    <property type="nucleotide sequence ID" value="XM_021950121.1"/>
</dbReference>
<dbReference type="AlphaFoldDB" id="A0A6P5RVS8"/>
<dbReference type="GO" id="GO:0016973">
    <property type="term" value="P:poly(A)+ mRNA export from nucleus"/>
    <property type="evidence" value="ECO:0007669"/>
    <property type="project" value="InterPro"/>
</dbReference>
<reference evidence="3" key="1">
    <citation type="submission" date="2025-08" db="UniProtKB">
        <authorList>
            <consortium name="RefSeq"/>
        </authorList>
    </citation>
    <scope>IDENTIFICATION</scope>
</reference>
<evidence type="ECO:0000313" key="2">
    <source>
        <dbReference type="Proteomes" id="UP000515124"/>
    </source>
</evidence>
<dbReference type="InterPro" id="IPR012476">
    <property type="entry name" value="GLE1"/>
</dbReference>
<dbReference type="GO" id="GO:0000822">
    <property type="term" value="F:inositol hexakisphosphate binding"/>
    <property type="evidence" value="ECO:0007669"/>
    <property type="project" value="TreeGrafter"/>
</dbReference>
<dbReference type="GeneID" id="110749920"/>
<dbReference type="PANTHER" id="PTHR12960:SF0">
    <property type="entry name" value="MRNA EXPORT FACTOR GLE1"/>
    <property type="match status" value="1"/>
</dbReference>
<dbReference type="PANTHER" id="PTHR12960">
    <property type="entry name" value="GLE-1-RELATED"/>
    <property type="match status" value="1"/>
</dbReference>
<keyword evidence="2" id="KW-1185">Reference proteome</keyword>
<organism evidence="2 3">
    <name type="scientific">Prunus avium</name>
    <name type="common">Cherry</name>
    <name type="synonym">Cerasus avium</name>
    <dbReference type="NCBI Taxonomy" id="42229"/>
    <lineage>
        <taxon>Eukaryota</taxon>
        <taxon>Viridiplantae</taxon>
        <taxon>Streptophyta</taxon>
        <taxon>Embryophyta</taxon>
        <taxon>Tracheophyta</taxon>
        <taxon>Spermatophyta</taxon>
        <taxon>Magnoliopsida</taxon>
        <taxon>eudicotyledons</taxon>
        <taxon>Gunneridae</taxon>
        <taxon>Pentapetalae</taxon>
        <taxon>rosids</taxon>
        <taxon>fabids</taxon>
        <taxon>Rosales</taxon>
        <taxon>Rosaceae</taxon>
        <taxon>Amygdaloideae</taxon>
        <taxon>Amygdaleae</taxon>
        <taxon>Prunus</taxon>
    </lineage>
</organism>
<dbReference type="GO" id="GO:0031369">
    <property type="term" value="F:translation initiation factor binding"/>
    <property type="evidence" value="ECO:0007669"/>
    <property type="project" value="TreeGrafter"/>
</dbReference>
<feature type="coiled-coil region" evidence="1">
    <location>
        <begin position="51"/>
        <end position="86"/>
    </location>
</feature>
<proteinExistence type="predicted"/>
<keyword evidence="1" id="KW-0175">Coiled coil</keyword>
<dbReference type="GO" id="GO:0005737">
    <property type="term" value="C:cytoplasm"/>
    <property type="evidence" value="ECO:0007669"/>
    <property type="project" value="TreeGrafter"/>
</dbReference>
<dbReference type="GO" id="GO:0044614">
    <property type="term" value="C:nuclear pore cytoplasmic filaments"/>
    <property type="evidence" value="ECO:0007669"/>
    <property type="project" value="TreeGrafter"/>
</dbReference>
<protein>
    <submittedName>
        <fullName evidence="3">Protein GLE1-like</fullName>
    </submittedName>
</protein>
<dbReference type="Proteomes" id="UP000515124">
    <property type="component" value="Unplaced"/>
</dbReference>